<organism evidence="3 4">
    <name type="scientific">Actinidia chinensis var. chinensis</name>
    <name type="common">Chinese soft-hair kiwi</name>
    <dbReference type="NCBI Taxonomy" id="1590841"/>
    <lineage>
        <taxon>Eukaryota</taxon>
        <taxon>Viridiplantae</taxon>
        <taxon>Streptophyta</taxon>
        <taxon>Embryophyta</taxon>
        <taxon>Tracheophyta</taxon>
        <taxon>Spermatophyta</taxon>
        <taxon>Magnoliopsida</taxon>
        <taxon>eudicotyledons</taxon>
        <taxon>Gunneridae</taxon>
        <taxon>Pentapetalae</taxon>
        <taxon>asterids</taxon>
        <taxon>Ericales</taxon>
        <taxon>Actinidiaceae</taxon>
        <taxon>Actinidia</taxon>
    </lineage>
</organism>
<dbReference type="STRING" id="1590841.A0A2R6P9G5"/>
<dbReference type="PANTHER" id="PTHR47126:SF3">
    <property type="entry name" value="5'-ADENYLYLSULFATE REDUCTASE-LIKE 5"/>
    <property type="match status" value="1"/>
</dbReference>
<dbReference type="OMA" id="MSEIFIR"/>
<dbReference type="PANTHER" id="PTHR47126">
    <property type="entry name" value="5'-ADENYLYLSULFATE REDUCTASE-LIKE 7"/>
    <property type="match status" value="1"/>
</dbReference>
<sequence>MAASTKYVIFLCILFTAASSIRYVDSSSSSSVSTSMCRPQSNTFFHDLQFQCPYKIGSSLPLEIDGESLDGALSSSHTNVYTAVLFYASSCPLSSGLPAKFAALSTMFPKIKHVMVEQSSAMPSVLSRYEIHSLPSILMVNRKSRPRYHGRKDLSSLVDFYKRITGLDPIVDLTDDQGDYSDGGHTVSNPWKGNSLKEILMREPYLVSSVLFMFLRVFLYFFPSMISCLMSLWATYIPHLNIGILREPSQLLGRVLHMIQLLGCVLHVIDMKRVWRKVKLCKTRNFHNRTRSARVWASSLASVSLGEPSSARMVSRRIPNE</sequence>
<dbReference type="InterPro" id="IPR036249">
    <property type="entry name" value="Thioredoxin-like_sf"/>
</dbReference>
<dbReference type="Gene3D" id="3.40.30.10">
    <property type="entry name" value="Glutaredoxin"/>
    <property type="match status" value="1"/>
</dbReference>
<dbReference type="InParanoid" id="A0A2R6P9G5"/>
<feature type="transmembrane region" description="Helical" evidence="1">
    <location>
        <begin position="251"/>
        <end position="269"/>
    </location>
</feature>
<dbReference type="EMBL" id="NKQK01000027">
    <property type="protein sequence ID" value="PSR87658.1"/>
    <property type="molecule type" value="Genomic_DNA"/>
</dbReference>
<reference evidence="3 4" key="1">
    <citation type="submission" date="2017-07" db="EMBL/GenBank/DDBJ databases">
        <title>An improved, manually edited Actinidia chinensis var. chinensis (kiwifruit) genome highlights the challenges associated with draft genomes and gene prediction in plants.</title>
        <authorList>
            <person name="Pilkington S."/>
            <person name="Crowhurst R."/>
            <person name="Hilario E."/>
            <person name="Nardozza S."/>
            <person name="Fraser L."/>
            <person name="Peng Y."/>
            <person name="Gunaseelan K."/>
            <person name="Simpson R."/>
            <person name="Tahir J."/>
            <person name="Deroles S."/>
            <person name="Templeton K."/>
            <person name="Luo Z."/>
            <person name="Davy M."/>
            <person name="Cheng C."/>
            <person name="Mcneilage M."/>
            <person name="Scaglione D."/>
            <person name="Liu Y."/>
            <person name="Zhang Q."/>
            <person name="Datson P."/>
            <person name="De Silva N."/>
            <person name="Gardiner S."/>
            <person name="Bassett H."/>
            <person name="Chagne D."/>
            <person name="Mccallum J."/>
            <person name="Dzierzon H."/>
            <person name="Deng C."/>
            <person name="Wang Y.-Y."/>
            <person name="Barron N."/>
            <person name="Manako K."/>
            <person name="Bowen J."/>
            <person name="Foster T."/>
            <person name="Erridge Z."/>
            <person name="Tiffin H."/>
            <person name="Waite C."/>
            <person name="Davies K."/>
            <person name="Grierson E."/>
            <person name="Laing W."/>
            <person name="Kirk R."/>
            <person name="Chen X."/>
            <person name="Wood M."/>
            <person name="Montefiori M."/>
            <person name="Brummell D."/>
            <person name="Schwinn K."/>
            <person name="Catanach A."/>
            <person name="Fullerton C."/>
            <person name="Li D."/>
            <person name="Meiyalaghan S."/>
            <person name="Nieuwenhuizen N."/>
            <person name="Read N."/>
            <person name="Prakash R."/>
            <person name="Hunter D."/>
            <person name="Zhang H."/>
            <person name="Mckenzie M."/>
            <person name="Knabel M."/>
            <person name="Harris A."/>
            <person name="Allan A."/>
            <person name="Chen A."/>
            <person name="Janssen B."/>
            <person name="Plunkett B."/>
            <person name="Dwamena C."/>
            <person name="Voogd C."/>
            <person name="Leif D."/>
            <person name="Lafferty D."/>
            <person name="Souleyre E."/>
            <person name="Varkonyi-Gasic E."/>
            <person name="Gambi F."/>
            <person name="Hanley J."/>
            <person name="Yao J.-L."/>
            <person name="Cheung J."/>
            <person name="David K."/>
            <person name="Warren B."/>
            <person name="Marsh K."/>
            <person name="Snowden K."/>
            <person name="Lin-Wang K."/>
            <person name="Brian L."/>
            <person name="Martinez-Sanchez M."/>
            <person name="Wang M."/>
            <person name="Ileperuma N."/>
            <person name="Macnee N."/>
            <person name="Campin R."/>
            <person name="Mcatee P."/>
            <person name="Drummond R."/>
            <person name="Espley R."/>
            <person name="Ireland H."/>
            <person name="Wu R."/>
            <person name="Atkinson R."/>
            <person name="Karunairetnam S."/>
            <person name="Bulley S."/>
            <person name="Chunkath S."/>
            <person name="Hanley Z."/>
            <person name="Storey R."/>
            <person name="Thrimawithana A."/>
            <person name="Thomson S."/>
            <person name="David C."/>
            <person name="Testolin R."/>
        </authorList>
    </citation>
    <scope>NUCLEOTIDE SEQUENCE [LARGE SCALE GENOMIC DNA]</scope>
    <source>
        <strain evidence="4">cv. Red5</strain>
        <tissue evidence="3">Young leaf</tissue>
    </source>
</reference>
<dbReference type="FunCoup" id="A0A2R6P9G5">
    <property type="interactions" value="3471"/>
</dbReference>
<keyword evidence="1" id="KW-0472">Membrane</keyword>
<reference evidence="4" key="2">
    <citation type="journal article" date="2018" name="BMC Genomics">
        <title>A manually annotated Actinidia chinensis var. chinensis (kiwifruit) genome highlights the challenges associated with draft genomes and gene prediction in plants.</title>
        <authorList>
            <person name="Pilkington S.M."/>
            <person name="Crowhurst R."/>
            <person name="Hilario E."/>
            <person name="Nardozza S."/>
            <person name="Fraser L."/>
            <person name="Peng Y."/>
            <person name="Gunaseelan K."/>
            <person name="Simpson R."/>
            <person name="Tahir J."/>
            <person name="Deroles S.C."/>
            <person name="Templeton K."/>
            <person name="Luo Z."/>
            <person name="Davy M."/>
            <person name="Cheng C."/>
            <person name="McNeilage M."/>
            <person name="Scaglione D."/>
            <person name="Liu Y."/>
            <person name="Zhang Q."/>
            <person name="Datson P."/>
            <person name="De Silva N."/>
            <person name="Gardiner S.E."/>
            <person name="Bassett H."/>
            <person name="Chagne D."/>
            <person name="McCallum J."/>
            <person name="Dzierzon H."/>
            <person name="Deng C."/>
            <person name="Wang Y.Y."/>
            <person name="Barron L."/>
            <person name="Manako K."/>
            <person name="Bowen J."/>
            <person name="Foster T.M."/>
            <person name="Erridge Z.A."/>
            <person name="Tiffin H."/>
            <person name="Waite C.N."/>
            <person name="Davies K.M."/>
            <person name="Grierson E.P."/>
            <person name="Laing W.A."/>
            <person name="Kirk R."/>
            <person name="Chen X."/>
            <person name="Wood M."/>
            <person name="Montefiori M."/>
            <person name="Brummell D.A."/>
            <person name="Schwinn K.E."/>
            <person name="Catanach A."/>
            <person name="Fullerton C."/>
            <person name="Li D."/>
            <person name="Meiyalaghan S."/>
            <person name="Nieuwenhuizen N."/>
            <person name="Read N."/>
            <person name="Prakash R."/>
            <person name="Hunter D."/>
            <person name="Zhang H."/>
            <person name="McKenzie M."/>
            <person name="Knabel M."/>
            <person name="Harris A."/>
            <person name="Allan A.C."/>
            <person name="Gleave A."/>
            <person name="Chen A."/>
            <person name="Janssen B.J."/>
            <person name="Plunkett B."/>
            <person name="Ampomah-Dwamena C."/>
            <person name="Voogd C."/>
            <person name="Leif D."/>
            <person name="Lafferty D."/>
            <person name="Souleyre E.J.F."/>
            <person name="Varkonyi-Gasic E."/>
            <person name="Gambi F."/>
            <person name="Hanley J."/>
            <person name="Yao J.L."/>
            <person name="Cheung J."/>
            <person name="David K.M."/>
            <person name="Warren B."/>
            <person name="Marsh K."/>
            <person name="Snowden K.C."/>
            <person name="Lin-Wang K."/>
            <person name="Brian L."/>
            <person name="Martinez-Sanchez M."/>
            <person name="Wang M."/>
            <person name="Ileperuma N."/>
            <person name="Macnee N."/>
            <person name="Campin R."/>
            <person name="McAtee P."/>
            <person name="Drummond R.S.M."/>
            <person name="Espley R.V."/>
            <person name="Ireland H.S."/>
            <person name="Wu R."/>
            <person name="Atkinson R.G."/>
            <person name="Karunairetnam S."/>
            <person name="Bulley S."/>
            <person name="Chunkath S."/>
            <person name="Hanley Z."/>
            <person name="Storey R."/>
            <person name="Thrimawithana A.H."/>
            <person name="Thomson S."/>
            <person name="David C."/>
            <person name="Testolin R."/>
            <person name="Huang H."/>
            <person name="Hellens R.P."/>
            <person name="Schaffer R.J."/>
        </authorList>
    </citation>
    <scope>NUCLEOTIDE SEQUENCE [LARGE SCALE GENOMIC DNA]</scope>
    <source>
        <strain evidence="4">cv. Red5</strain>
    </source>
</reference>
<proteinExistence type="predicted"/>
<evidence type="ECO:0000313" key="4">
    <source>
        <dbReference type="Proteomes" id="UP000241394"/>
    </source>
</evidence>
<dbReference type="AlphaFoldDB" id="A0A2R6P9G5"/>
<feature type="signal peptide" evidence="2">
    <location>
        <begin position="1"/>
        <end position="26"/>
    </location>
</feature>
<comment type="caution">
    <text evidence="3">The sequence shown here is derived from an EMBL/GenBank/DDBJ whole genome shotgun (WGS) entry which is preliminary data.</text>
</comment>
<accession>A0A2R6P9G5</accession>
<gene>
    <name evidence="3" type="ORF">CEY00_Acc30704</name>
</gene>
<dbReference type="Proteomes" id="UP000241394">
    <property type="component" value="Chromosome LG27"/>
</dbReference>
<dbReference type="Gramene" id="PSR87658">
    <property type="protein sequence ID" value="PSR87658"/>
    <property type="gene ID" value="CEY00_Acc30704"/>
</dbReference>
<feature type="chain" id="PRO_5015355321" evidence="2">
    <location>
        <begin position="27"/>
        <end position="321"/>
    </location>
</feature>
<evidence type="ECO:0000313" key="3">
    <source>
        <dbReference type="EMBL" id="PSR87658.1"/>
    </source>
</evidence>
<keyword evidence="2" id="KW-0732">Signal</keyword>
<protein>
    <submittedName>
        <fullName evidence="3">5'-adenylylsulfate reductase-like</fullName>
    </submittedName>
</protein>
<keyword evidence="1" id="KW-0812">Transmembrane</keyword>
<evidence type="ECO:0000256" key="1">
    <source>
        <dbReference type="SAM" id="Phobius"/>
    </source>
</evidence>
<keyword evidence="1" id="KW-1133">Transmembrane helix</keyword>
<dbReference type="SUPFAM" id="SSF52833">
    <property type="entry name" value="Thioredoxin-like"/>
    <property type="match status" value="1"/>
</dbReference>
<evidence type="ECO:0000256" key="2">
    <source>
        <dbReference type="SAM" id="SignalP"/>
    </source>
</evidence>
<name>A0A2R6P9G5_ACTCC</name>
<dbReference type="OrthoDB" id="1899781at2759"/>
<keyword evidence="4" id="KW-1185">Reference proteome</keyword>
<dbReference type="InterPro" id="IPR044794">
    <property type="entry name" value="APRL5/7"/>
</dbReference>